<gene>
    <name evidence="2" type="ORF">GCM10022267_76490</name>
</gene>
<comment type="caution">
    <text evidence="2">The sequence shown here is derived from an EMBL/GenBank/DDBJ whole genome shotgun (WGS) entry which is preliminary data.</text>
</comment>
<protein>
    <submittedName>
        <fullName evidence="2">Uncharacterized protein</fullName>
    </submittedName>
</protein>
<dbReference type="Proteomes" id="UP001500711">
    <property type="component" value="Unassembled WGS sequence"/>
</dbReference>
<feature type="region of interest" description="Disordered" evidence="1">
    <location>
        <begin position="72"/>
        <end position="101"/>
    </location>
</feature>
<evidence type="ECO:0000313" key="2">
    <source>
        <dbReference type="EMBL" id="GAA3678359.1"/>
    </source>
</evidence>
<dbReference type="EMBL" id="BAABBE010000033">
    <property type="protein sequence ID" value="GAA3678359.1"/>
    <property type="molecule type" value="Genomic_DNA"/>
</dbReference>
<keyword evidence="3" id="KW-1185">Reference proteome</keyword>
<evidence type="ECO:0000313" key="3">
    <source>
        <dbReference type="Proteomes" id="UP001500711"/>
    </source>
</evidence>
<feature type="region of interest" description="Disordered" evidence="1">
    <location>
        <begin position="1"/>
        <end position="59"/>
    </location>
</feature>
<sequence>MHATGRGRRDEAAIEVFAGRGTRGRGQLPGEDGRDHQREQNASSQIHGGNDDPSRHVTQGANVLWHNVESVFRPESSNRVRRSTERMSNESNDTAALDDVL</sequence>
<organism evidence="2 3">
    <name type="scientific">Lentzea roselyniae</name>
    <dbReference type="NCBI Taxonomy" id="531940"/>
    <lineage>
        <taxon>Bacteria</taxon>
        <taxon>Bacillati</taxon>
        <taxon>Actinomycetota</taxon>
        <taxon>Actinomycetes</taxon>
        <taxon>Pseudonocardiales</taxon>
        <taxon>Pseudonocardiaceae</taxon>
        <taxon>Lentzea</taxon>
    </lineage>
</organism>
<reference evidence="3" key="1">
    <citation type="journal article" date="2019" name="Int. J. Syst. Evol. Microbiol.">
        <title>The Global Catalogue of Microorganisms (GCM) 10K type strain sequencing project: providing services to taxonomists for standard genome sequencing and annotation.</title>
        <authorList>
            <consortium name="The Broad Institute Genomics Platform"/>
            <consortium name="The Broad Institute Genome Sequencing Center for Infectious Disease"/>
            <person name="Wu L."/>
            <person name="Ma J."/>
        </authorList>
    </citation>
    <scope>NUCLEOTIDE SEQUENCE [LARGE SCALE GENOMIC DNA]</scope>
    <source>
        <strain evidence="3">JCM 17494</strain>
    </source>
</reference>
<feature type="compositionally biased region" description="Basic and acidic residues" evidence="1">
    <location>
        <begin position="76"/>
        <end position="88"/>
    </location>
</feature>
<name>A0ABP7C3A3_9PSEU</name>
<accession>A0ABP7C3A3</accession>
<proteinExistence type="predicted"/>
<evidence type="ECO:0000256" key="1">
    <source>
        <dbReference type="SAM" id="MobiDB-lite"/>
    </source>
</evidence>